<dbReference type="InterPro" id="IPR041698">
    <property type="entry name" value="Methyltransf_25"/>
</dbReference>
<accession>A0ABV3L3Q3</accession>
<keyword evidence="2 5" id="KW-0808">Transferase</keyword>
<organism evidence="5 6">
    <name type="scientific">Meridianimarinicoccus marinus</name>
    <dbReference type="NCBI Taxonomy" id="3231483"/>
    <lineage>
        <taxon>Bacteria</taxon>
        <taxon>Pseudomonadati</taxon>
        <taxon>Pseudomonadota</taxon>
        <taxon>Alphaproteobacteria</taxon>
        <taxon>Rhodobacterales</taxon>
        <taxon>Paracoccaceae</taxon>
        <taxon>Meridianimarinicoccus</taxon>
    </lineage>
</organism>
<dbReference type="EC" id="2.1.-.-" evidence="5"/>
<dbReference type="SUPFAM" id="SSF53335">
    <property type="entry name" value="S-adenosyl-L-methionine-dependent methyltransferases"/>
    <property type="match status" value="1"/>
</dbReference>
<dbReference type="EMBL" id="JBFBVU010000002">
    <property type="protein sequence ID" value="MEV8465692.1"/>
    <property type="molecule type" value="Genomic_DNA"/>
</dbReference>
<evidence type="ECO:0000256" key="2">
    <source>
        <dbReference type="ARBA" id="ARBA00022679"/>
    </source>
</evidence>
<keyword evidence="6" id="KW-1185">Reference proteome</keyword>
<dbReference type="GO" id="GO:0032259">
    <property type="term" value="P:methylation"/>
    <property type="evidence" value="ECO:0007669"/>
    <property type="project" value="UniProtKB-KW"/>
</dbReference>
<evidence type="ECO:0000313" key="6">
    <source>
        <dbReference type="Proteomes" id="UP001553161"/>
    </source>
</evidence>
<dbReference type="InterPro" id="IPR029063">
    <property type="entry name" value="SAM-dependent_MTases_sf"/>
</dbReference>
<gene>
    <name evidence="5" type="ORF">AB0T83_02710</name>
</gene>
<dbReference type="Proteomes" id="UP001553161">
    <property type="component" value="Unassembled WGS sequence"/>
</dbReference>
<reference evidence="5 6" key="1">
    <citation type="submission" date="2024-07" db="EMBL/GenBank/DDBJ databases">
        <authorList>
            <person name="Kang M."/>
        </authorList>
    </citation>
    <scope>NUCLEOTIDE SEQUENCE [LARGE SCALE GENOMIC DNA]</scope>
    <source>
        <strain evidence="5 6">DFM31</strain>
    </source>
</reference>
<evidence type="ECO:0000256" key="3">
    <source>
        <dbReference type="ARBA" id="ARBA00022691"/>
    </source>
</evidence>
<protein>
    <submittedName>
        <fullName evidence="5">Class I SAM-dependent methyltransferase</fullName>
        <ecNumber evidence="5">2.1.-.-</ecNumber>
    </submittedName>
</protein>
<dbReference type="PANTHER" id="PTHR43464">
    <property type="entry name" value="METHYLTRANSFERASE"/>
    <property type="match status" value="1"/>
</dbReference>
<name>A0ABV3L3Q3_9RHOB</name>
<dbReference type="GO" id="GO:0008168">
    <property type="term" value="F:methyltransferase activity"/>
    <property type="evidence" value="ECO:0007669"/>
    <property type="project" value="UniProtKB-KW"/>
</dbReference>
<comment type="caution">
    <text evidence="5">The sequence shown here is derived from an EMBL/GenBank/DDBJ whole genome shotgun (WGS) entry which is preliminary data.</text>
</comment>
<keyword evidence="1 5" id="KW-0489">Methyltransferase</keyword>
<proteinExistence type="predicted"/>
<keyword evidence="3" id="KW-0949">S-adenosyl-L-methionine</keyword>
<evidence type="ECO:0000256" key="1">
    <source>
        <dbReference type="ARBA" id="ARBA00022603"/>
    </source>
</evidence>
<feature type="domain" description="Methyltransferase" evidence="4">
    <location>
        <begin position="89"/>
        <end position="184"/>
    </location>
</feature>
<sequence>MFDTAPQFQCPACQAWGPVVPETTDCTACKAPFPRTEGILDLRADRSRDTLLDLDSYDADHGVGQASRRIATTYARLLQGAGVARAAHVLEIGAGSGNLTLGLAQEPYFESILSTDISAGFLKRLIGRLSDTGAGNVSLALVDGNSLPFHPGGFDAVIGHSILHHIARFEDTLAQCHKLVRPGGACVFGEPILDIHAFASLLAQNILLAAEMSGHVFGKKERQVLTAVAGRSAIKHGNLMGDRDALAQVEDKFQFSIDRMAELGRSLGFSEVTCLNRGTKMPLGLRAMDMLRRVCGQMKLDPGFLTPFDGFAEALSTTYGTPLGLSDRVQFGFFVFRK</sequence>
<evidence type="ECO:0000259" key="4">
    <source>
        <dbReference type="Pfam" id="PF13649"/>
    </source>
</evidence>
<dbReference type="RefSeq" id="WP_366191320.1">
    <property type="nucleotide sequence ID" value="NZ_JBFBVU010000002.1"/>
</dbReference>
<evidence type="ECO:0000313" key="5">
    <source>
        <dbReference type="EMBL" id="MEV8465692.1"/>
    </source>
</evidence>
<dbReference type="Gene3D" id="3.40.50.150">
    <property type="entry name" value="Vaccinia Virus protein VP39"/>
    <property type="match status" value="1"/>
</dbReference>
<dbReference type="CDD" id="cd02440">
    <property type="entry name" value="AdoMet_MTases"/>
    <property type="match status" value="1"/>
</dbReference>
<dbReference type="Pfam" id="PF13649">
    <property type="entry name" value="Methyltransf_25"/>
    <property type="match status" value="1"/>
</dbReference>
<dbReference type="PANTHER" id="PTHR43464:SF19">
    <property type="entry name" value="UBIQUINONE BIOSYNTHESIS O-METHYLTRANSFERASE, MITOCHONDRIAL"/>
    <property type="match status" value="1"/>
</dbReference>